<accession>A0A9W9XHC1</accession>
<dbReference type="RefSeq" id="XP_056793279.1">
    <property type="nucleotide sequence ID" value="XM_056931248.1"/>
</dbReference>
<dbReference type="Proteomes" id="UP001148312">
    <property type="component" value="Unassembled WGS sequence"/>
</dbReference>
<dbReference type="EMBL" id="JAPWDQ010000002">
    <property type="protein sequence ID" value="KAJ5492899.1"/>
    <property type="molecule type" value="Genomic_DNA"/>
</dbReference>
<keyword evidence="2" id="KW-1185">Reference proteome</keyword>
<protein>
    <submittedName>
        <fullName evidence="1">Uncharacterized protein</fullName>
    </submittedName>
</protein>
<name>A0A9W9XHC1_9EURO</name>
<reference evidence="1" key="1">
    <citation type="submission" date="2022-12" db="EMBL/GenBank/DDBJ databases">
        <authorList>
            <person name="Petersen C."/>
        </authorList>
    </citation>
    <scope>NUCLEOTIDE SEQUENCE</scope>
    <source>
        <strain evidence="1">IBT 30728</strain>
    </source>
</reference>
<sequence length="167" mass="18139">MDAAQHVIAIAGGPAFAAATFVVSAKANLLAMILHHLVIDIFLWQVVVIHGPEARLECPRNAPPLLGDLVNHKVDVHWASNPQKPCSSERAHSCEDYSSMPISVLILSGMPSAATRLRDETFEYISHPESAHYYASPLLLFSDVPSGVDIIAVHICRLRSKLANPSD</sequence>
<dbReference type="AlphaFoldDB" id="A0A9W9XHC1"/>
<comment type="caution">
    <text evidence="1">The sequence shown here is derived from an EMBL/GenBank/DDBJ whole genome shotgun (WGS) entry which is preliminary data.</text>
</comment>
<proteinExistence type="predicted"/>
<gene>
    <name evidence="1" type="ORF">N7539_001645</name>
</gene>
<evidence type="ECO:0000313" key="1">
    <source>
        <dbReference type="EMBL" id="KAJ5492899.1"/>
    </source>
</evidence>
<evidence type="ECO:0000313" key="2">
    <source>
        <dbReference type="Proteomes" id="UP001148312"/>
    </source>
</evidence>
<organism evidence="1 2">
    <name type="scientific">Penicillium diatomitis</name>
    <dbReference type="NCBI Taxonomy" id="2819901"/>
    <lineage>
        <taxon>Eukaryota</taxon>
        <taxon>Fungi</taxon>
        <taxon>Dikarya</taxon>
        <taxon>Ascomycota</taxon>
        <taxon>Pezizomycotina</taxon>
        <taxon>Eurotiomycetes</taxon>
        <taxon>Eurotiomycetidae</taxon>
        <taxon>Eurotiales</taxon>
        <taxon>Aspergillaceae</taxon>
        <taxon>Penicillium</taxon>
    </lineage>
</organism>
<dbReference type="GeneID" id="81621497"/>
<reference evidence="1" key="2">
    <citation type="journal article" date="2023" name="IMA Fungus">
        <title>Comparative genomic study of the Penicillium genus elucidates a diverse pangenome and 15 lateral gene transfer events.</title>
        <authorList>
            <person name="Petersen C."/>
            <person name="Sorensen T."/>
            <person name="Nielsen M.R."/>
            <person name="Sondergaard T.E."/>
            <person name="Sorensen J.L."/>
            <person name="Fitzpatrick D.A."/>
            <person name="Frisvad J.C."/>
            <person name="Nielsen K.L."/>
        </authorList>
    </citation>
    <scope>NUCLEOTIDE SEQUENCE</scope>
    <source>
        <strain evidence="1">IBT 30728</strain>
    </source>
</reference>